<dbReference type="PANTHER" id="PTHR43072:SF60">
    <property type="entry name" value="L-2,4-DIAMINOBUTYRIC ACID ACETYLTRANSFERASE"/>
    <property type="match status" value="1"/>
</dbReference>
<proteinExistence type="predicted"/>
<dbReference type="Pfam" id="PF00583">
    <property type="entry name" value="Acetyltransf_1"/>
    <property type="match status" value="1"/>
</dbReference>
<name>A0AAE4T7J5_9FLAO</name>
<evidence type="ECO:0000313" key="2">
    <source>
        <dbReference type="EMBL" id="MDV3665558.1"/>
    </source>
</evidence>
<organism evidence="2 3">
    <name type="scientific">Elizabethkingia anophelis</name>
    <dbReference type="NCBI Taxonomy" id="1117645"/>
    <lineage>
        <taxon>Bacteria</taxon>
        <taxon>Pseudomonadati</taxon>
        <taxon>Bacteroidota</taxon>
        <taxon>Flavobacteriia</taxon>
        <taxon>Flavobacteriales</taxon>
        <taxon>Weeksellaceae</taxon>
        <taxon>Elizabethkingia</taxon>
    </lineage>
</organism>
<comment type="caution">
    <text evidence="2">The sequence shown here is derived from an EMBL/GenBank/DDBJ whole genome shotgun (WGS) entry which is preliminary data.</text>
</comment>
<evidence type="ECO:0000259" key="1">
    <source>
        <dbReference type="PROSITE" id="PS51186"/>
    </source>
</evidence>
<sequence>MMIRLATLQDLESLTLIFEKYRDFYKKQGDYEGAKSFLKERISNNQSVIYIAEADGKTIGFTQLYPLFSSTRMKKLWLLNDLYVEEEYRQKGISIALIDKAKELCRETGACQLSLETSKTNMVGNNLYPKTDFQLDTEANFYYWVP</sequence>
<dbReference type="PROSITE" id="PS51186">
    <property type="entry name" value="GNAT"/>
    <property type="match status" value="1"/>
</dbReference>
<dbReference type="PANTHER" id="PTHR43072">
    <property type="entry name" value="N-ACETYLTRANSFERASE"/>
    <property type="match status" value="1"/>
</dbReference>
<protein>
    <submittedName>
        <fullName evidence="2">GNAT family N-acetyltransferase</fullName>
    </submittedName>
</protein>
<dbReference type="GO" id="GO:0016747">
    <property type="term" value="F:acyltransferase activity, transferring groups other than amino-acyl groups"/>
    <property type="evidence" value="ECO:0007669"/>
    <property type="project" value="InterPro"/>
</dbReference>
<dbReference type="InterPro" id="IPR000182">
    <property type="entry name" value="GNAT_dom"/>
</dbReference>
<accession>A0AAE4T7J5</accession>
<dbReference type="AlphaFoldDB" id="A0AAE4T7J5"/>
<dbReference type="RefSeq" id="WP_260118927.1">
    <property type="nucleotide sequence ID" value="NZ_JBJDLO010000013.1"/>
</dbReference>
<evidence type="ECO:0000313" key="3">
    <source>
        <dbReference type="Proteomes" id="UP001189000"/>
    </source>
</evidence>
<gene>
    <name evidence="2" type="ORF">CMU51_16020</name>
</gene>
<feature type="domain" description="N-acetyltransferase" evidence="1">
    <location>
        <begin position="1"/>
        <end position="146"/>
    </location>
</feature>
<dbReference type="SUPFAM" id="SSF55729">
    <property type="entry name" value="Acyl-CoA N-acyltransferases (Nat)"/>
    <property type="match status" value="1"/>
</dbReference>
<dbReference type="InterPro" id="IPR016181">
    <property type="entry name" value="Acyl_CoA_acyltransferase"/>
</dbReference>
<dbReference type="EMBL" id="NWGY01000016">
    <property type="protein sequence ID" value="MDV3665558.1"/>
    <property type="molecule type" value="Genomic_DNA"/>
</dbReference>
<dbReference type="Proteomes" id="UP001189000">
    <property type="component" value="Unassembled WGS sequence"/>
</dbReference>
<reference evidence="2" key="1">
    <citation type="submission" date="2023-02" db="EMBL/GenBank/DDBJ databases">
        <title>Elizabethkingia anophelis draft genomes.</title>
        <authorList>
            <person name="Nicholson A.C."/>
            <person name="Whitney A.M."/>
            <person name="Humrighouse B.W."/>
            <person name="Villarma A."/>
            <person name="Bell M."/>
            <person name="Mcquiston J."/>
        </authorList>
    </citation>
    <scope>NUCLEOTIDE SEQUENCE</scope>
    <source>
        <strain evidence="2">B4955</strain>
    </source>
</reference>
<dbReference type="Gene3D" id="3.40.630.30">
    <property type="match status" value="1"/>
</dbReference>
<dbReference type="CDD" id="cd04301">
    <property type="entry name" value="NAT_SF"/>
    <property type="match status" value="1"/>
</dbReference>